<sequence>MSFSEFPLSSLRGVSHRQSTKECAKENNGITKLFLKDLIKGSFQKNADATSDNKTGYNEKKLEKDDKNQSFNVSYTWETDSISGFRFINVLNKKDKKKLGFQCIYCRDKQLFKKKSSVLYHMVTFNHGLKASIVEELKLNEGNQDERLNFINNFNVEKCVEKCVEKENIVQKECSYNYDVIKLEIEFISTMNLLTHEELEALHLFFFPENTVNLLSANEHVSKENIIETFLLDISSVSKKYTQRIKAAYDKPILSRDTEYITLNDYLRELRDSREIEKNLKPGQDIINEVAIMDVENKDKKGEDKDVHVVGENIGIEARDTHTIIKEPEKKNKEDEQENEAEIVHHSVVKNEEQSKNGDAGEKKRKRKYKKKTENFNPKNHILINLRDYDILQHNDQLFISLTSTRETGEEGRERVKEKQIEEEKARESVFVIGNCVTDPQLKCVDGSVGACNKTPVENTDIMQNSVVVPVDVGKENIINLLQNTNKVRKYTKRNDCCGKRITNNDKKARTKEKDPELANCQLNEQLEISYPDNETSVHRCPEVVNADESWDNGRNMDKDRCTIKEMNLINDNLSCMNKVINPIEKKHITENQNTSFDTKHFSNGINNTLNVIHVQNNNNVILEKKKKKIINNPLHIQNDERYNHTCDHNINKANADITCANGPKQNDNNIEGTKQKKNLHIDGNSEKASVEVNNRDGEVKQVLEKVDERNSNEKKKKKSCNESNKRATNRSRKCVSGTNEMKKNKKALKIIKKCDGYNKKEEITQVTEKENFERENIQGRSAPGKNKKIKNGYSAGHMSHIESLCNKKNNEKKSVHMRKKTCVNNYAKDATKFNGENASLLNEKQCTNTIKKRASKKRTISAKRETNQLCDLSNHNIIQHTGIKLPCTRSYILSSYIIN</sequence>
<dbReference type="OrthoDB" id="372177at2759"/>
<feature type="compositionally biased region" description="Basic and acidic residues" evidence="1">
    <location>
        <begin position="342"/>
        <end position="362"/>
    </location>
</feature>
<dbReference type="Proteomes" id="UP000243200">
    <property type="component" value="Chromosome 14"/>
</dbReference>
<organism evidence="2 3">
    <name type="scientific">Plasmodium ovale</name>
    <name type="common">malaria parasite P. ovale</name>
    <dbReference type="NCBI Taxonomy" id="36330"/>
    <lineage>
        <taxon>Eukaryota</taxon>
        <taxon>Sar</taxon>
        <taxon>Alveolata</taxon>
        <taxon>Apicomplexa</taxon>
        <taxon>Aconoidasida</taxon>
        <taxon>Haemosporida</taxon>
        <taxon>Plasmodiidae</taxon>
        <taxon>Plasmodium</taxon>
        <taxon>Plasmodium (Plasmodium)</taxon>
    </lineage>
</organism>
<dbReference type="VEuPathDB" id="PlasmoDB:POWCR01_140051100"/>
<feature type="region of interest" description="Disordered" evidence="1">
    <location>
        <begin position="663"/>
        <end position="743"/>
    </location>
</feature>
<gene>
    <name evidence="2" type="primary">PowCR01_140051100</name>
    <name evidence="2" type="ORF">POWCR01_140051100</name>
</gene>
<feature type="compositionally biased region" description="Polar residues" evidence="1">
    <location>
        <begin position="664"/>
        <end position="673"/>
    </location>
</feature>
<protein>
    <submittedName>
        <fullName evidence="2">Uncharacterized protein</fullName>
    </submittedName>
</protein>
<feature type="region of interest" description="Disordered" evidence="1">
    <location>
        <begin position="326"/>
        <end position="372"/>
    </location>
</feature>
<dbReference type="VEuPathDB" id="PlasmoDB:PocGH01_14056700"/>
<proteinExistence type="predicted"/>
<feature type="compositionally biased region" description="Basic and acidic residues" evidence="1">
    <location>
        <begin position="680"/>
        <end position="726"/>
    </location>
</feature>
<evidence type="ECO:0000256" key="1">
    <source>
        <dbReference type="SAM" id="MobiDB-lite"/>
    </source>
</evidence>
<reference evidence="2 3" key="1">
    <citation type="submission" date="2016-06" db="EMBL/GenBank/DDBJ databases">
        <authorList>
            <consortium name="Pathogen Informatics"/>
        </authorList>
    </citation>
    <scope>NUCLEOTIDE SEQUENCE [LARGE SCALE GENOMIC DNA]</scope>
    <source>
        <strain evidence="2">PowCR01</strain>
    </source>
</reference>
<dbReference type="AlphaFoldDB" id="A0A1C3L5P2"/>
<dbReference type="EMBL" id="LT594518">
    <property type="protein sequence ID" value="SBT82642.1"/>
    <property type="molecule type" value="Genomic_DNA"/>
</dbReference>
<name>A0A1C3L5P2_PLAOA</name>
<evidence type="ECO:0000313" key="2">
    <source>
        <dbReference type="EMBL" id="SBT82642.1"/>
    </source>
</evidence>
<evidence type="ECO:0000313" key="3">
    <source>
        <dbReference type="Proteomes" id="UP000243200"/>
    </source>
</evidence>
<accession>A0A1C3L5P2</accession>